<reference evidence="1 2" key="1">
    <citation type="submission" date="2019-06" db="EMBL/GenBank/DDBJ databases">
        <title>Draft genome of C. phoceense Strain 272.</title>
        <authorList>
            <person name="Pacheco L.G.C."/>
            <person name="Barberis C.M."/>
            <person name="Almuzara M.N."/>
            <person name="Traglia G.M."/>
            <person name="Santos C.S."/>
            <person name="Rocha D.J.P.G."/>
            <person name="Aguiar E.R.G.R."/>
            <person name="Vay C.A."/>
        </authorList>
    </citation>
    <scope>NUCLEOTIDE SEQUENCE [LARGE SCALE GENOMIC DNA]</scope>
    <source>
        <strain evidence="1 2">272</strain>
    </source>
</reference>
<dbReference type="AlphaFoldDB" id="A0A540R7I9"/>
<gene>
    <name evidence="1" type="ORF">EJK80_06095</name>
</gene>
<keyword evidence="2" id="KW-1185">Reference proteome</keyword>
<accession>A0A540R7I9</accession>
<proteinExistence type="predicted"/>
<comment type="caution">
    <text evidence="1">The sequence shown here is derived from an EMBL/GenBank/DDBJ whole genome shotgun (WGS) entry which is preliminary data.</text>
</comment>
<dbReference type="EMBL" id="VHIR01000007">
    <property type="protein sequence ID" value="TQE43577.1"/>
    <property type="molecule type" value="Genomic_DNA"/>
</dbReference>
<organism evidence="1 2">
    <name type="scientific">Corynebacterium phoceense</name>
    <dbReference type="NCBI Taxonomy" id="1686286"/>
    <lineage>
        <taxon>Bacteria</taxon>
        <taxon>Bacillati</taxon>
        <taxon>Actinomycetota</taxon>
        <taxon>Actinomycetes</taxon>
        <taxon>Mycobacteriales</taxon>
        <taxon>Corynebacteriaceae</taxon>
        <taxon>Corynebacterium</taxon>
    </lineage>
</organism>
<evidence type="ECO:0000313" key="2">
    <source>
        <dbReference type="Proteomes" id="UP000318080"/>
    </source>
</evidence>
<dbReference type="Gene3D" id="3.30.2320.10">
    <property type="entry name" value="hypothetical protein PF0899 domain"/>
    <property type="match status" value="1"/>
</dbReference>
<dbReference type="RefSeq" id="WP_141628840.1">
    <property type="nucleotide sequence ID" value="NZ_VHIR01000007.1"/>
</dbReference>
<evidence type="ECO:0000313" key="1">
    <source>
        <dbReference type="EMBL" id="TQE43577.1"/>
    </source>
</evidence>
<sequence length="313" mass="34387">MADTINSVWDSLQYLSVEEMLADPTLLSTAFGEKIDEFAAFDAFFDVRNVSGDVVAYRHATASYLEDEPDFVAEGGEIPVSDPVLASELHYADIRKQAIGLRVSWEQIVDDKRDAVAEELLAKANSVTRKKKREALAALKAAPVNQLAVTTPWDADGDVKGDLMDAMGLILGAVDENGDPFNYEPKTVWANPLTVMDIQRSKSMDDLFNGDMRSEHPLFAGAGQLTSLLGDSLIVLKDYAVPRGELWMASTQKPGKLAQREDEYTSPFYAEDGGAVDLRLGKRQTARANYSHRRAFYVDHPKSVVHITGLASA</sequence>
<dbReference type="STRING" id="1686286.GCA_900092335_02617"/>
<evidence type="ECO:0008006" key="3">
    <source>
        <dbReference type="Google" id="ProtNLM"/>
    </source>
</evidence>
<protein>
    <recommendedName>
        <fullName evidence="3">Major capsid protein</fullName>
    </recommendedName>
</protein>
<dbReference type="Pfam" id="PF25209">
    <property type="entry name" value="Phage_capsid_4"/>
    <property type="match status" value="1"/>
</dbReference>
<name>A0A540R7I9_9CORY</name>
<dbReference type="Proteomes" id="UP000318080">
    <property type="component" value="Unassembled WGS sequence"/>
</dbReference>
<dbReference type="Gene3D" id="3.30.2400.10">
    <property type="entry name" value="Major capsid protein gp5"/>
    <property type="match status" value="1"/>
</dbReference>